<evidence type="ECO:0000256" key="2">
    <source>
        <dbReference type="ARBA" id="ARBA00022692"/>
    </source>
</evidence>
<feature type="transmembrane region" description="Helical" evidence="8">
    <location>
        <begin position="65"/>
        <end position="88"/>
    </location>
</feature>
<evidence type="ECO:0000256" key="4">
    <source>
        <dbReference type="ARBA" id="ARBA00023136"/>
    </source>
</evidence>
<feature type="compositionally biased region" description="Gly residues" evidence="7">
    <location>
        <begin position="149"/>
        <end position="158"/>
    </location>
</feature>
<feature type="transmembrane region" description="Helical" evidence="8">
    <location>
        <begin position="309"/>
        <end position="332"/>
    </location>
</feature>
<gene>
    <name evidence="9" type="ORF">PhCBS80983_g05104</name>
</gene>
<keyword evidence="4 8" id="KW-0472">Membrane</keyword>
<feature type="transmembrane region" description="Helical" evidence="8">
    <location>
        <begin position="33"/>
        <end position="53"/>
    </location>
</feature>
<keyword evidence="3 8" id="KW-1133">Transmembrane helix</keyword>
<evidence type="ECO:0000256" key="1">
    <source>
        <dbReference type="ARBA" id="ARBA00004141"/>
    </source>
</evidence>
<dbReference type="InterPro" id="IPR006603">
    <property type="entry name" value="PQ-loop_rpt"/>
</dbReference>
<comment type="caution">
    <text evidence="9">The sequence shown here is derived from an EMBL/GenBank/DDBJ whole genome shotgun (WGS) entry which is preliminary data.</text>
</comment>
<sequence length="335" mass="35329">MSPPCVCDPPVVDGYEYVEWIAHHTGECVYTPLQFSAFMCGMLALACFVVGLLPQMYKNYTRGDVSGLSLGLLTIWAVGDVTGLVGAVLTGQSVAQRLCAGYFVLLSGVAFGQYGYYVRKNKNANQKRGKGEGVLEESGLLGVEEEEGGAGGDGGSAGWGSRRPRYGTLDKILVATTLLAAVASLAAVHPASATAESRGHGGVLLTPSPPPPQHQQQPPPPSVDTPTCGTTLPQDPWVRHIGAAVAWISGLLYFSSRIPQLYQNHVQKSTAALSLSVFILTLVGNSAYVAAILLRQPRINVPAFDTSTLPFLVGSAGTLVFDVAILAQATAYRPR</sequence>
<dbReference type="GO" id="GO:0000329">
    <property type="term" value="C:fungal-type vacuole membrane"/>
    <property type="evidence" value="ECO:0007669"/>
    <property type="project" value="TreeGrafter"/>
</dbReference>
<feature type="region of interest" description="Disordered" evidence="7">
    <location>
        <begin position="197"/>
        <end position="231"/>
    </location>
</feature>
<comment type="subcellular location">
    <subcellularLocation>
        <location evidence="1">Membrane</location>
        <topology evidence="1">Multi-pass membrane protein</topology>
    </subcellularLocation>
</comment>
<feature type="region of interest" description="Disordered" evidence="7">
    <location>
        <begin position="127"/>
        <end position="161"/>
    </location>
</feature>
<evidence type="ECO:0000256" key="3">
    <source>
        <dbReference type="ARBA" id="ARBA00022989"/>
    </source>
</evidence>
<name>A0A507DWJ5_9FUNG</name>
<dbReference type="PANTHER" id="PTHR16201:SF34">
    <property type="entry name" value="LYSOSOMAL AMINO ACID TRANSPORTER 1"/>
    <property type="match status" value="1"/>
</dbReference>
<dbReference type="Pfam" id="PF04193">
    <property type="entry name" value="PQ-loop"/>
    <property type="match status" value="2"/>
</dbReference>
<organism evidence="9 10">
    <name type="scientific">Powellomyces hirtus</name>
    <dbReference type="NCBI Taxonomy" id="109895"/>
    <lineage>
        <taxon>Eukaryota</taxon>
        <taxon>Fungi</taxon>
        <taxon>Fungi incertae sedis</taxon>
        <taxon>Chytridiomycota</taxon>
        <taxon>Chytridiomycota incertae sedis</taxon>
        <taxon>Chytridiomycetes</taxon>
        <taxon>Spizellomycetales</taxon>
        <taxon>Powellomycetaceae</taxon>
        <taxon>Powellomyces</taxon>
    </lineage>
</organism>
<feature type="transmembrane region" description="Helical" evidence="8">
    <location>
        <begin position="100"/>
        <end position="118"/>
    </location>
</feature>
<feature type="transmembrane region" description="Helical" evidence="8">
    <location>
        <begin position="275"/>
        <end position="294"/>
    </location>
</feature>
<proteinExistence type="inferred from homology"/>
<evidence type="ECO:0000256" key="7">
    <source>
        <dbReference type="SAM" id="MobiDB-lite"/>
    </source>
</evidence>
<dbReference type="FunFam" id="1.20.1280.290:FF:000009">
    <property type="entry name" value="PQ loop repeat family protein"/>
    <property type="match status" value="1"/>
</dbReference>
<keyword evidence="10" id="KW-1185">Reference proteome</keyword>
<evidence type="ECO:0000313" key="10">
    <source>
        <dbReference type="Proteomes" id="UP000318582"/>
    </source>
</evidence>
<comment type="similarity">
    <text evidence="5">Belongs to the laat-1 family.</text>
</comment>
<feature type="compositionally biased region" description="Pro residues" evidence="7">
    <location>
        <begin position="207"/>
        <end position="223"/>
    </location>
</feature>
<evidence type="ECO:0000256" key="8">
    <source>
        <dbReference type="SAM" id="Phobius"/>
    </source>
</evidence>
<dbReference type="SMART" id="SM00679">
    <property type="entry name" value="CTNS"/>
    <property type="match status" value="2"/>
</dbReference>
<feature type="transmembrane region" description="Helical" evidence="8">
    <location>
        <begin position="172"/>
        <end position="191"/>
    </location>
</feature>
<dbReference type="Proteomes" id="UP000318582">
    <property type="component" value="Unassembled WGS sequence"/>
</dbReference>
<feature type="transmembrane region" description="Helical" evidence="8">
    <location>
        <begin position="237"/>
        <end position="254"/>
    </location>
</feature>
<dbReference type="GO" id="GO:0015174">
    <property type="term" value="F:basic amino acid transmembrane transporter activity"/>
    <property type="evidence" value="ECO:0007669"/>
    <property type="project" value="TreeGrafter"/>
</dbReference>
<evidence type="ECO:0000313" key="9">
    <source>
        <dbReference type="EMBL" id="TPX55692.1"/>
    </source>
</evidence>
<reference evidence="9 10" key="1">
    <citation type="journal article" date="2019" name="Sci. Rep.">
        <title>Comparative genomics of chytrid fungi reveal insights into the obligate biotrophic and pathogenic lifestyle of Synchytrium endobioticum.</title>
        <authorList>
            <person name="van de Vossenberg B.T.L.H."/>
            <person name="Warris S."/>
            <person name="Nguyen H.D.T."/>
            <person name="van Gent-Pelzer M.P.E."/>
            <person name="Joly D.L."/>
            <person name="van de Geest H.C."/>
            <person name="Bonants P.J.M."/>
            <person name="Smith D.S."/>
            <person name="Levesque C.A."/>
            <person name="van der Lee T.A.J."/>
        </authorList>
    </citation>
    <scope>NUCLEOTIDE SEQUENCE [LARGE SCALE GENOMIC DNA]</scope>
    <source>
        <strain evidence="9 10">CBS 809.83</strain>
    </source>
</reference>
<comment type="catalytic activity">
    <reaction evidence="6">
        <text>L-histidine(out) + L-arginine(in) = L-histidine(in) + L-arginine(out)</text>
        <dbReference type="Rhea" id="RHEA:71063"/>
        <dbReference type="ChEBI" id="CHEBI:32682"/>
        <dbReference type="ChEBI" id="CHEBI:57595"/>
    </reaction>
</comment>
<dbReference type="AlphaFoldDB" id="A0A507DWJ5"/>
<dbReference type="PANTHER" id="PTHR16201">
    <property type="entry name" value="SEVEN TRANSMEMBRANE PROTEIN 1-RELATED"/>
    <property type="match status" value="1"/>
</dbReference>
<dbReference type="Gene3D" id="1.20.1280.290">
    <property type="match status" value="2"/>
</dbReference>
<dbReference type="EMBL" id="QEAQ01000099">
    <property type="protein sequence ID" value="TPX55692.1"/>
    <property type="molecule type" value="Genomic_DNA"/>
</dbReference>
<keyword evidence="2 8" id="KW-0812">Transmembrane</keyword>
<dbReference type="InterPro" id="IPR051415">
    <property type="entry name" value="LAAT-1"/>
</dbReference>
<evidence type="ECO:0000256" key="5">
    <source>
        <dbReference type="ARBA" id="ARBA00038039"/>
    </source>
</evidence>
<protein>
    <submittedName>
        <fullName evidence="9">Uncharacterized protein</fullName>
    </submittedName>
</protein>
<evidence type="ECO:0000256" key="6">
    <source>
        <dbReference type="ARBA" id="ARBA00050768"/>
    </source>
</evidence>
<dbReference type="GO" id="GO:0034488">
    <property type="term" value="P:basic amino acid transmembrane export from vacuole"/>
    <property type="evidence" value="ECO:0007669"/>
    <property type="project" value="TreeGrafter"/>
</dbReference>
<accession>A0A507DWJ5</accession>